<dbReference type="RefSeq" id="WP_152899433.1">
    <property type="nucleotide sequence ID" value="NZ_WHUV01000005.1"/>
</dbReference>
<protein>
    <recommendedName>
        <fullName evidence="5">Phosphoserine phosphatase</fullName>
        <ecNumber evidence="4">3.1.3.3</ecNumber>
    </recommendedName>
    <alternativeName>
        <fullName evidence="11">O-phosphoserine phosphohydrolase</fullName>
    </alternativeName>
</protein>
<comment type="catalytic activity">
    <reaction evidence="12">
        <text>O-phospho-L-serine + H2O = L-serine + phosphate</text>
        <dbReference type="Rhea" id="RHEA:21208"/>
        <dbReference type="ChEBI" id="CHEBI:15377"/>
        <dbReference type="ChEBI" id="CHEBI:33384"/>
        <dbReference type="ChEBI" id="CHEBI:43474"/>
        <dbReference type="ChEBI" id="CHEBI:57524"/>
        <dbReference type="EC" id="3.1.3.3"/>
    </reaction>
</comment>
<evidence type="ECO:0000256" key="1">
    <source>
        <dbReference type="ARBA" id="ARBA00001946"/>
    </source>
</evidence>
<dbReference type="GO" id="GO:0006564">
    <property type="term" value="P:L-serine biosynthetic process"/>
    <property type="evidence" value="ECO:0007669"/>
    <property type="project" value="UniProtKB-KW"/>
</dbReference>
<evidence type="ECO:0000256" key="7">
    <source>
        <dbReference type="ARBA" id="ARBA00022723"/>
    </source>
</evidence>
<evidence type="ECO:0000256" key="3">
    <source>
        <dbReference type="ARBA" id="ARBA00009184"/>
    </source>
</evidence>
<comment type="pathway">
    <text evidence="2">Amino-acid biosynthesis; L-serine biosynthesis; L-serine from 3-phospho-D-glycerate: step 3/3.</text>
</comment>
<evidence type="ECO:0000256" key="14">
    <source>
        <dbReference type="PIRSR" id="PIRSR604469-1"/>
    </source>
</evidence>
<dbReference type="AlphaFoldDB" id="A0A7X1U6U4"/>
<evidence type="ECO:0000256" key="8">
    <source>
        <dbReference type="ARBA" id="ARBA00022801"/>
    </source>
</evidence>
<keyword evidence="8 15" id="KW-0378">Hydrolase</keyword>
<evidence type="ECO:0000256" key="4">
    <source>
        <dbReference type="ARBA" id="ARBA00012640"/>
    </source>
</evidence>
<evidence type="ECO:0000256" key="6">
    <source>
        <dbReference type="ARBA" id="ARBA00022605"/>
    </source>
</evidence>
<evidence type="ECO:0000313" key="16">
    <source>
        <dbReference type="Proteomes" id="UP000486534"/>
    </source>
</evidence>
<dbReference type="PANTHER" id="PTHR43344:SF2">
    <property type="entry name" value="PHOSPHOSERINE PHOSPHATASE"/>
    <property type="match status" value="1"/>
</dbReference>
<dbReference type="NCBIfam" id="TIGR01488">
    <property type="entry name" value="HAD-SF-IB"/>
    <property type="match status" value="1"/>
</dbReference>
<dbReference type="InterPro" id="IPR023214">
    <property type="entry name" value="HAD_sf"/>
</dbReference>
<dbReference type="Pfam" id="PF12710">
    <property type="entry name" value="HAD"/>
    <property type="match status" value="1"/>
</dbReference>
<evidence type="ECO:0000256" key="11">
    <source>
        <dbReference type="ARBA" id="ARBA00031693"/>
    </source>
</evidence>
<accession>A0A7X1U6U4</accession>
<comment type="catalytic activity">
    <reaction evidence="13">
        <text>O-phospho-D-serine + H2O = D-serine + phosphate</text>
        <dbReference type="Rhea" id="RHEA:24873"/>
        <dbReference type="ChEBI" id="CHEBI:15377"/>
        <dbReference type="ChEBI" id="CHEBI:35247"/>
        <dbReference type="ChEBI" id="CHEBI:43474"/>
        <dbReference type="ChEBI" id="CHEBI:58680"/>
        <dbReference type="EC" id="3.1.3.3"/>
    </reaction>
</comment>
<reference evidence="15 16" key="1">
    <citation type="submission" date="2019-10" db="EMBL/GenBank/DDBJ databases">
        <title>Pseudomonas dajingensis sp. nov., isolated from the profound head ulcers of farmed Murray cod (Maccullochella peelii peelii).</title>
        <authorList>
            <person name="Liu Y."/>
        </authorList>
    </citation>
    <scope>NUCLEOTIDE SEQUENCE [LARGE SCALE GENOMIC DNA]</scope>
    <source>
        <strain evidence="15 16">MC042</strain>
    </source>
</reference>
<keyword evidence="10" id="KW-0718">Serine biosynthesis</keyword>
<dbReference type="GO" id="GO:0005737">
    <property type="term" value="C:cytoplasm"/>
    <property type="evidence" value="ECO:0007669"/>
    <property type="project" value="TreeGrafter"/>
</dbReference>
<sequence length="297" mass="31696">MTRHLILFGFTPARQAALASDLHQLGLDSPRHAHGSLVVQWQPRHEARRGELFNGLRELATDFAVLPPGLALADFRLLACDMDSTLIEVETIVALADLVGATEEVGRLTERAISDARDDYAASMRYRIGLLRGLAVADLHRLIERTVRLSPGAAELIAIAARAGLRTAIVSGGFDLVAQGIRQRLGMDEAFAHKLEVVDGRLSGTLLGEVIDAPGKAAIVQQLCARHGIAPQQVIAVGDGANDLDMARQAGLFVGFRPKPVLLPACDIVLDHGGLDSLSTALAQGRQVEGLRAEAVQ</sequence>
<dbReference type="SUPFAM" id="SSF56784">
    <property type="entry name" value="HAD-like"/>
    <property type="match status" value="1"/>
</dbReference>
<dbReference type="EC" id="3.1.3.3" evidence="4"/>
<dbReference type="EMBL" id="WHUV01000005">
    <property type="protein sequence ID" value="MQA56972.1"/>
    <property type="molecule type" value="Genomic_DNA"/>
</dbReference>
<dbReference type="GO" id="GO:0036424">
    <property type="term" value="F:L-phosphoserine phosphatase activity"/>
    <property type="evidence" value="ECO:0007669"/>
    <property type="project" value="InterPro"/>
</dbReference>
<dbReference type="Proteomes" id="UP000486534">
    <property type="component" value="Unassembled WGS sequence"/>
</dbReference>
<dbReference type="UniPathway" id="UPA00135">
    <property type="reaction ID" value="UER00198"/>
</dbReference>
<comment type="caution">
    <text evidence="15">The sequence shown here is derived from an EMBL/GenBank/DDBJ whole genome shotgun (WGS) entry which is preliminary data.</text>
</comment>
<evidence type="ECO:0000256" key="12">
    <source>
        <dbReference type="ARBA" id="ARBA00048138"/>
    </source>
</evidence>
<keyword evidence="6" id="KW-0028">Amino-acid biosynthesis</keyword>
<evidence type="ECO:0000256" key="9">
    <source>
        <dbReference type="ARBA" id="ARBA00022842"/>
    </source>
</evidence>
<dbReference type="InterPro" id="IPR036412">
    <property type="entry name" value="HAD-like_sf"/>
</dbReference>
<comment type="cofactor">
    <cofactor evidence="1">
        <name>Mg(2+)</name>
        <dbReference type="ChEBI" id="CHEBI:18420"/>
    </cofactor>
</comment>
<evidence type="ECO:0000256" key="13">
    <source>
        <dbReference type="ARBA" id="ARBA00048523"/>
    </source>
</evidence>
<evidence type="ECO:0000256" key="10">
    <source>
        <dbReference type="ARBA" id="ARBA00023299"/>
    </source>
</evidence>
<dbReference type="InterPro" id="IPR004469">
    <property type="entry name" value="PSP"/>
</dbReference>
<proteinExistence type="inferred from homology"/>
<dbReference type="NCBIfam" id="TIGR00338">
    <property type="entry name" value="serB"/>
    <property type="match status" value="1"/>
</dbReference>
<comment type="similarity">
    <text evidence="3">Belongs to the HAD-like hydrolase superfamily. SerB family.</text>
</comment>
<organism evidence="15 16">
    <name type="scientific">Pseudomonas piscis</name>
    <dbReference type="NCBI Taxonomy" id="2614538"/>
    <lineage>
        <taxon>Bacteria</taxon>
        <taxon>Pseudomonadati</taxon>
        <taxon>Pseudomonadota</taxon>
        <taxon>Gammaproteobacteria</taxon>
        <taxon>Pseudomonadales</taxon>
        <taxon>Pseudomonadaceae</taxon>
        <taxon>Pseudomonas</taxon>
    </lineage>
</organism>
<feature type="active site" description="Nucleophile" evidence="14">
    <location>
        <position position="81"/>
    </location>
</feature>
<name>A0A7X1U6U4_9PSED</name>
<dbReference type="PANTHER" id="PTHR43344">
    <property type="entry name" value="PHOSPHOSERINE PHOSPHATASE"/>
    <property type="match status" value="1"/>
</dbReference>
<dbReference type="GO" id="GO:0000287">
    <property type="term" value="F:magnesium ion binding"/>
    <property type="evidence" value="ECO:0007669"/>
    <property type="project" value="TreeGrafter"/>
</dbReference>
<evidence type="ECO:0000256" key="2">
    <source>
        <dbReference type="ARBA" id="ARBA00005135"/>
    </source>
</evidence>
<dbReference type="Gene3D" id="3.40.50.1000">
    <property type="entry name" value="HAD superfamily/HAD-like"/>
    <property type="match status" value="1"/>
</dbReference>
<keyword evidence="7" id="KW-0479">Metal-binding</keyword>
<evidence type="ECO:0000313" key="15">
    <source>
        <dbReference type="EMBL" id="MQA56972.1"/>
    </source>
</evidence>
<dbReference type="InterPro" id="IPR050582">
    <property type="entry name" value="HAD-like_SerB"/>
</dbReference>
<evidence type="ECO:0000256" key="5">
    <source>
        <dbReference type="ARBA" id="ARBA00015196"/>
    </source>
</evidence>
<keyword evidence="9" id="KW-0460">Magnesium</keyword>
<feature type="active site" description="Proton donor" evidence="14">
    <location>
        <position position="83"/>
    </location>
</feature>
<gene>
    <name evidence="15" type="primary">serB</name>
    <name evidence="15" type="ORF">GDH07_26990</name>
</gene>